<organism evidence="2 3">
    <name type="scientific">Armillaria solidipes</name>
    <dbReference type="NCBI Taxonomy" id="1076256"/>
    <lineage>
        <taxon>Eukaryota</taxon>
        <taxon>Fungi</taxon>
        <taxon>Dikarya</taxon>
        <taxon>Basidiomycota</taxon>
        <taxon>Agaricomycotina</taxon>
        <taxon>Agaricomycetes</taxon>
        <taxon>Agaricomycetidae</taxon>
        <taxon>Agaricales</taxon>
        <taxon>Marasmiineae</taxon>
        <taxon>Physalacriaceae</taxon>
        <taxon>Armillaria</taxon>
    </lineage>
</organism>
<accession>A0A2H3BBN1</accession>
<feature type="compositionally biased region" description="Basic residues" evidence="1">
    <location>
        <begin position="112"/>
        <end position="123"/>
    </location>
</feature>
<gene>
    <name evidence="2" type="ORF">ARMSODRAFT_1019848</name>
</gene>
<proteinExistence type="predicted"/>
<protein>
    <submittedName>
        <fullName evidence="2">Uncharacterized protein</fullName>
    </submittedName>
</protein>
<dbReference type="AlphaFoldDB" id="A0A2H3BBN1"/>
<feature type="compositionally biased region" description="Polar residues" evidence="1">
    <location>
        <begin position="59"/>
        <end position="77"/>
    </location>
</feature>
<keyword evidence="3" id="KW-1185">Reference proteome</keyword>
<reference evidence="3" key="1">
    <citation type="journal article" date="2017" name="Nat. Ecol. Evol.">
        <title>Genome expansion and lineage-specific genetic innovations in the forest pathogenic fungi Armillaria.</title>
        <authorList>
            <person name="Sipos G."/>
            <person name="Prasanna A.N."/>
            <person name="Walter M.C."/>
            <person name="O'Connor E."/>
            <person name="Balint B."/>
            <person name="Krizsan K."/>
            <person name="Kiss B."/>
            <person name="Hess J."/>
            <person name="Varga T."/>
            <person name="Slot J."/>
            <person name="Riley R."/>
            <person name="Boka B."/>
            <person name="Rigling D."/>
            <person name="Barry K."/>
            <person name="Lee J."/>
            <person name="Mihaltcheva S."/>
            <person name="LaButti K."/>
            <person name="Lipzen A."/>
            <person name="Waldron R."/>
            <person name="Moloney N.M."/>
            <person name="Sperisen C."/>
            <person name="Kredics L."/>
            <person name="Vagvoelgyi C."/>
            <person name="Patrignani A."/>
            <person name="Fitzpatrick D."/>
            <person name="Nagy I."/>
            <person name="Doyle S."/>
            <person name="Anderson J.B."/>
            <person name="Grigoriev I.V."/>
            <person name="Gueldener U."/>
            <person name="Muensterkoetter M."/>
            <person name="Nagy L.G."/>
        </authorList>
    </citation>
    <scope>NUCLEOTIDE SEQUENCE [LARGE SCALE GENOMIC DNA]</scope>
    <source>
        <strain evidence="3">28-4</strain>
    </source>
</reference>
<feature type="compositionally biased region" description="Low complexity" evidence="1">
    <location>
        <begin position="124"/>
        <end position="136"/>
    </location>
</feature>
<evidence type="ECO:0000256" key="1">
    <source>
        <dbReference type="SAM" id="MobiDB-lite"/>
    </source>
</evidence>
<dbReference type="EMBL" id="KZ293433">
    <property type="protein sequence ID" value="PBK68265.1"/>
    <property type="molecule type" value="Genomic_DNA"/>
</dbReference>
<dbReference type="Proteomes" id="UP000218334">
    <property type="component" value="Unassembled WGS sequence"/>
</dbReference>
<name>A0A2H3BBN1_9AGAR</name>
<feature type="compositionally biased region" description="Low complexity" evidence="1">
    <location>
        <begin position="86"/>
        <end position="107"/>
    </location>
</feature>
<sequence length="238" mass="26686">MYRTPPNGFRPSVAPDVFWQPHQQFPLPHPVHPLQTPAPPGSRVLFPPFGPHGRPGPFINNSFDTSSHFTPSGSFPSRPTFPIDTQQQQHQSQSQTAPPSSQRPPQSGRGRFSSHMHNNRHQSHNNSQNNSNNNYNAPFTNTVPLQFQHVNDLSTFSSNTSSSIPLTTSIMQLTGRATWTAWLRGIQSVADILGLLPHINEDSPDFITSDPLRRASYPPHVDELSSPQDWETHLAWRK</sequence>
<feature type="region of interest" description="Disordered" evidence="1">
    <location>
        <begin position="28"/>
        <end position="140"/>
    </location>
</feature>
<feature type="compositionally biased region" description="Pro residues" evidence="1">
    <location>
        <begin position="28"/>
        <end position="40"/>
    </location>
</feature>
<evidence type="ECO:0000313" key="3">
    <source>
        <dbReference type="Proteomes" id="UP000218334"/>
    </source>
</evidence>
<evidence type="ECO:0000313" key="2">
    <source>
        <dbReference type="EMBL" id="PBK68265.1"/>
    </source>
</evidence>